<dbReference type="CDD" id="cd22656">
    <property type="entry name" value="ClyA_Cry6Aa-like"/>
    <property type="match status" value="1"/>
</dbReference>
<reference evidence="2 3" key="1">
    <citation type="submission" date="2016-03" db="EMBL/GenBank/DDBJ databases">
        <title>Draft genome sequence of Paenibacillus glacialis DSM 22343.</title>
        <authorList>
            <person name="Shin S.-K."/>
            <person name="Yi H."/>
        </authorList>
    </citation>
    <scope>NUCLEOTIDE SEQUENCE [LARGE SCALE GENOMIC DNA]</scope>
    <source>
        <strain evidence="2 3">DSM 22343</strain>
    </source>
</reference>
<organism evidence="2 3">
    <name type="scientific">Paenibacillus glacialis</name>
    <dbReference type="NCBI Taxonomy" id="494026"/>
    <lineage>
        <taxon>Bacteria</taxon>
        <taxon>Bacillati</taxon>
        <taxon>Bacillota</taxon>
        <taxon>Bacilli</taxon>
        <taxon>Bacillales</taxon>
        <taxon>Paenibacillaceae</taxon>
        <taxon>Paenibacillus</taxon>
    </lineage>
</organism>
<accession>A0A168KKY1</accession>
<dbReference type="Pfam" id="PF05791">
    <property type="entry name" value="Bacillus_HBL"/>
    <property type="match status" value="1"/>
</dbReference>
<dbReference type="GO" id="GO:0016020">
    <property type="term" value="C:membrane"/>
    <property type="evidence" value="ECO:0007669"/>
    <property type="project" value="InterPro"/>
</dbReference>
<dbReference type="RefSeq" id="WP_068533570.1">
    <property type="nucleotide sequence ID" value="NZ_LVJH01000023.1"/>
</dbReference>
<name>A0A168KKY1_9BACL</name>
<evidence type="ECO:0000313" key="3">
    <source>
        <dbReference type="Proteomes" id="UP000076967"/>
    </source>
</evidence>
<dbReference type="Gene3D" id="1.20.1170.10">
    <property type="match status" value="1"/>
</dbReference>
<proteinExistence type="predicted"/>
<sequence length="353" mass="39839">MVKRDISARNLGGKEDSPFLLKKEEWVKIQKYTGDGAYLPVNVNEMRKALVLDNSAELPDFGELYTVNTSIKNHCTNWNGTTYRGILDVAHQIVEYSGRAKVYYAPLLVYLPDILEGDTVALEKFQKICKKLASEAEEFGDHAGTLAGAVGKFATDTASDYKKLITVKGKYDALYGKNSEEEIKLRDEVDNLRKELEQYTDEFEDYESQSWLSLLLGPVFGFILKGILDSTKGKMLQAKIEATKQKIEATDAIIQRNVYLMSLLDKADVGTDRTEKQIKEALPVIDKIKGIWNSLHFDLLALSIITMQDIHDDPEFADLGIDFAILQWEKVGKQADDFRVNADVDFIVDQYIA</sequence>
<dbReference type="Proteomes" id="UP000076967">
    <property type="component" value="Unassembled WGS sequence"/>
</dbReference>
<feature type="coiled-coil region" evidence="1">
    <location>
        <begin position="182"/>
        <end position="209"/>
    </location>
</feature>
<gene>
    <name evidence="2" type="ORF">PGLA_13575</name>
</gene>
<comment type="caution">
    <text evidence="2">The sequence shown here is derived from an EMBL/GenBank/DDBJ whole genome shotgun (WGS) entry which is preliminary data.</text>
</comment>
<evidence type="ECO:0000256" key="1">
    <source>
        <dbReference type="SAM" id="Coils"/>
    </source>
</evidence>
<dbReference type="SUPFAM" id="SSF58100">
    <property type="entry name" value="Bacterial hemolysins"/>
    <property type="match status" value="1"/>
</dbReference>
<dbReference type="InterPro" id="IPR008414">
    <property type="entry name" value="HBL"/>
</dbReference>
<dbReference type="NCBIfam" id="NF033928">
    <property type="entry name" value="alph_xenorhab_A"/>
    <property type="match status" value="1"/>
</dbReference>
<dbReference type="OrthoDB" id="5902884at2"/>
<dbReference type="EMBL" id="LVJH01000023">
    <property type="protein sequence ID" value="OAB42157.1"/>
    <property type="molecule type" value="Genomic_DNA"/>
</dbReference>
<keyword evidence="1" id="KW-0175">Coiled coil</keyword>
<evidence type="ECO:0000313" key="2">
    <source>
        <dbReference type="EMBL" id="OAB42157.1"/>
    </source>
</evidence>
<dbReference type="AlphaFoldDB" id="A0A168KKY1"/>
<keyword evidence="3" id="KW-1185">Reference proteome</keyword>
<protein>
    <submittedName>
        <fullName evidence="2">Uncharacterized protein</fullName>
    </submittedName>
</protein>